<evidence type="ECO:0000256" key="2">
    <source>
        <dbReference type="ARBA" id="ARBA00005179"/>
    </source>
</evidence>
<dbReference type="InterPro" id="IPR036396">
    <property type="entry name" value="Cyt_P450_sf"/>
</dbReference>
<proteinExistence type="inferred from homology"/>
<dbReference type="GO" id="GO:0016705">
    <property type="term" value="F:oxidoreductase activity, acting on paired donors, with incorporation or reduction of molecular oxygen"/>
    <property type="evidence" value="ECO:0007669"/>
    <property type="project" value="InterPro"/>
</dbReference>
<dbReference type="PANTHER" id="PTHR46300">
    <property type="entry name" value="P450, PUTATIVE (EUROFUNG)-RELATED-RELATED"/>
    <property type="match status" value="1"/>
</dbReference>
<accession>A0A067Q6L1</accession>
<comment type="cofactor">
    <cofactor evidence="1 9">
        <name>heme</name>
        <dbReference type="ChEBI" id="CHEBI:30413"/>
    </cofactor>
</comment>
<keyword evidence="7 9" id="KW-0408">Iron</keyword>
<keyword evidence="10" id="KW-0812">Transmembrane</keyword>
<keyword evidence="6" id="KW-0560">Oxidoreductase</keyword>
<evidence type="ECO:0008006" key="13">
    <source>
        <dbReference type="Google" id="ProtNLM"/>
    </source>
</evidence>
<feature type="transmembrane region" description="Helical" evidence="10">
    <location>
        <begin position="6"/>
        <end position="22"/>
    </location>
</feature>
<dbReference type="AlphaFoldDB" id="A0A067Q6L1"/>
<dbReference type="HOGENOM" id="CLU_001570_2_3_1"/>
<evidence type="ECO:0000256" key="8">
    <source>
        <dbReference type="ARBA" id="ARBA00023033"/>
    </source>
</evidence>
<dbReference type="InterPro" id="IPR050364">
    <property type="entry name" value="Cytochrome_P450_fung"/>
</dbReference>
<dbReference type="GO" id="GO:0004497">
    <property type="term" value="F:monooxygenase activity"/>
    <property type="evidence" value="ECO:0007669"/>
    <property type="project" value="UniProtKB-KW"/>
</dbReference>
<name>A0A067Q6L1_9AGAM</name>
<keyword evidence="8" id="KW-0503">Monooxygenase</keyword>
<keyword evidence="10" id="KW-1133">Transmembrane helix</keyword>
<dbReference type="GO" id="GO:0005506">
    <property type="term" value="F:iron ion binding"/>
    <property type="evidence" value="ECO:0007669"/>
    <property type="project" value="InterPro"/>
</dbReference>
<evidence type="ECO:0000256" key="5">
    <source>
        <dbReference type="ARBA" id="ARBA00022723"/>
    </source>
</evidence>
<evidence type="ECO:0000256" key="10">
    <source>
        <dbReference type="SAM" id="Phobius"/>
    </source>
</evidence>
<evidence type="ECO:0000256" key="9">
    <source>
        <dbReference type="PIRSR" id="PIRSR602401-1"/>
    </source>
</evidence>
<keyword evidence="10" id="KW-0472">Membrane</keyword>
<dbReference type="OrthoDB" id="2789670at2759"/>
<dbReference type="InParanoid" id="A0A067Q6L1"/>
<gene>
    <name evidence="11" type="ORF">JAAARDRAFT_57969</name>
</gene>
<dbReference type="PRINTS" id="PR00463">
    <property type="entry name" value="EP450I"/>
</dbReference>
<reference evidence="12" key="1">
    <citation type="journal article" date="2014" name="Proc. Natl. Acad. Sci. U.S.A.">
        <title>Extensive sampling of basidiomycete genomes demonstrates inadequacy of the white-rot/brown-rot paradigm for wood decay fungi.</title>
        <authorList>
            <person name="Riley R."/>
            <person name="Salamov A.A."/>
            <person name="Brown D.W."/>
            <person name="Nagy L.G."/>
            <person name="Floudas D."/>
            <person name="Held B.W."/>
            <person name="Levasseur A."/>
            <person name="Lombard V."/>
            <person name="Morin E."/>
            <person name="Otillar R."/>
            <person name="Lindquist E.A."/>
            <person name="Sun H."/>
            <person name="LaButti K.M."/>
            <person name="Schmutz J."/>
            <person name="Jabbour D."/>
            <person name="Luo H."/>
            <person name="Baker S.E."/>
            <person name="Pisabarro A.G."/>
            <person name="Walton J.D."/>
            <person name="Blanchette R.A."/>
            <person name="Henrissat B."/>
            <person name="Martin F."/>
            <person name="Cullen D."/>
            <person name="Hibbett D.S."/>
            <person name="Grigoriev I.V."/>
        </authorList>
    </citation>
    <scope>NUCLEOTIDE SEQUENCE [LARGE SCALE GENOMIC DNA]</scope>
    <source>
        <strain evidence="12">MUCL 33604</strain>
    </source>
</reference>
<keyword evidence="12" id="KW-1185">Reference proteome</keyword>
<feature type="binding site" description="axial binding residue" evidence="9">
    <location>
        <position position="440"/>
    </location>
    <ligand>
        <name>heme</name>
        <dbReference type="ChEBI" id="CHEBI:30413"/>
    </ligand>
    <ligandPart>
        <name>Fe</name>
        <dbReference type="ChEBI" id="CHEBI:18248"/>
    </ligandPart>
</feature>
<comment type="pathway">
    <text evidence="2">Secondary metabolite biosynthesis.</text>
</comment>
<dbReference type="EMBL" id="KL197718">
    <property type="protein sequence ID" value="KDQ58241.1"/>
    <property type="molecule type" value="Genomic_DNA"/>
</dbReference>
<dbReference type="InterPro" id="IPR002401">
    <property type="entry name" value="Cyt_P450_E_grp-I"/>
</dbReference>
<evidence type="ECO:0000256" key="6">
    <source>
        <dbReference type="ARBA" id="ARBA00023002"/>
    </source>
</evidence>
<dbReference type="CDD" id="cd11065">
    <property type="entry name" value="CYP64-like"/>
    <property type="match status" value="1"/>
</dbReference>
<dbReference type="PANTHER" id="PTHR46300:SF7">
    <property type="entry name" value="P450, PUTATIVE (EUROFUNG)-RELATED"/>
    <property type="match status" value="1"/>
</dbReference>
<protein>
    <recommendedName>
        <fullName evidence="13">Cytochrome P450</fullName>
    </recommendedName>
</protein>
<evidence type="ECO:0000313" key="12">
    <source>
        <dbReference type="Proteomes" id="UP000027265"/>
    </source>
</evidence>
<dbReference type="GO" id="GO:0020037">
    <property type="term" value="F:heme binding"/>
    <property type="evidence" value="ECO:0007669"/>
    <property type="project" value="InterPro"/>
</dbReference>
<organism evidence="11 12">
    <name type="scientific">Jaapia argillacea MUCL 33604</name>
    <dbReference type="NCBI Taxonomy" id="933084"/>
    <lineage>
        <taxon>Eukaryota</taxon>
        <taxon>Fungi</taxon>
        <taxon>Dikarya</taxon>
        <taxon>Basidiomycota</taxon>
        <taxon>Agaricomycotina</taxon>
        <taxon>Agaricomycetes</taxon>
        <taxon>Agaricomycetidae</taxon>
        <taxon>Jaapiales</taxon>
        <taxon>Jaapiaceae</taxon>
        <taxon>Jaapia</taxon>
    </lineage>
</organism>
<dbReference type="InterPro" id="IPR001128">
    <property type="entry name" value="Cyt_P450"/>
</dbReference>
<dbReference type="STRING" id="933084.A0A067Q6L1"/>
<keyword evidence="5 9" id="KW-0479">Metal-binding</keyword>
<dbReference type="Gene3D" id="1.10.630.10">
    <property type="entry name" value="Cytochrome P450"/>
    <property type="match status" value="1"/>
</dbReference>
<evidence type="ECO:0000256" key="3">
    <source>
        <dbReference type="ARBA" id="ARBA00010617"/>
    </source>
</evidence>
<dbReference type="Proteomes" id="UP000027265">
    <property type="component" value="Unassembled WGS sequence"/>
</dbReference>
<evidence type="ECO:0000313" key="11">
    <source>
        <dbReference type="EMBL" id="KDQ58241.1"/>
    </source>
</evidence>
<dbReference type="Pfam" id="PF00067">
    <property type="entry name" value="p450"/>
    <property type="match status" value="1"/>
</dbReference>
<evidence type="ECO:0000256" key="7">
    <source>
        <dbReference type="ARBA" id="ARBA00023004"/>
    </source>
</evidence>
<evidence type="ECO:0000256" key="1">
    <source>
        <dbReference type="ARBA" id="ARBA00001971"/>
    </source>
</evidence>
<evidence type="ECO:0000256" key="4">
    <source>
        <dbReference type="ARBA" id="ARBA00022617"/>
    </source>
</evidence>
<comment type="similarity">
    <text evidence="3">Belongs to the cytochrome P450 family.</text>
</comment>
<dbReference type="SUPFAM" id="SSF48264">
    <property type="entry name" value="Cytochrome P450"/>
    <property type="match status" value="1"/>
</dbReference>
<keyword evidence="4 9" id="KW-0349">Heme</keyword>
<sequence length="496" mass="56323">MLDSIVVTVVVAVAAVFLLRQWNHSRRSGGLPFPPGPTPEPFIGNLRHIPKDKPWVTYVQWGKQYGGEVVSFESFGTRVVVLNSARVASDLLEKRGAIYSDRDQNSMRKEITGGKWVLFSQMNYTDEFRKHRKVVNAAFNPTAVRAYYSCQEKEAYTLLPRLLDDAKNYSNHLRRATASIVLTVTYGHEVTTDDDDLVKLNEDAMQHNAQLIDPTNFLFNFVPVLRYLPSWMPGTGFREFVRLCREYNRQTAEIPFGIVKEQMVSGTAQPSYTTKLLEEQGSITGEEDEEGIIKYTASLMYAAGSDTTLMSLKSFILAMLLFPDVQKKIQAELDSVLGRDTLPTFSDHDFLPYLHLCAMETMRWKPVAPMGVPHAVQHDDVYEGMFIPEGSTIIANQWAILQDENMYPNPKRFWPERWDGRFPDARDSRMFAFGFNRRMCPGRHLAMNSFFIMAASLLAVFNIEKAKDAEGNEIPVVNDMECSEAFNARLATDISS</sequence>